<reference evidence="11 12" key="1">
    <citation type="submission" date="2022-09" db="EMBL/GenBank/DDBJ databases">
        <title>Draft genome of isolate Be4.</title>
        <authorList>
            <person name="Sanchez-Castro I."/>
            <person name="Martinez-Rodriguez P."/>
            <person name="Descostes M."/>
            <person name="Merroun M."/>
        </authorList>
    </citation>
    <scope>NUCLEOTIDE SEQUENCE [LARGE SCALE GENOMIC DNA]</scope>
    <source>
        <strain evidence="11 12">Be4</strain>
    </source>
</reference>
<feature type="transmembrane region" description="Helical" evidence="9">
    <location>
        <begin position="34"/>
        <end position="56"/>
    </location>
</feature>
<feature type="transmembrane region" description="Helical" evidence="9">
    <location>
        <begin position="165"/>
        <end position="187"/>
    </location>
</feature>
<evidence type="ECO:0000256" key="2">
    <source>
        <dbReference type="ARBA" id="ARBA00022448"/>
    </source>
</evidence>
<keyword evidence="12" id="KW-1185">Reference proteome</keyword>
<evidence type="ECO:0000256" key="3">
    <source>
        <dbReference type="ARBA" id="ARBA00022475"/>
    </source>
</evidence>
<feature type="transmembrane region" description="Helical" evidence="9">
    <location>
        <begin position="68"/>
        <end position="87"/>
    </location>
</feature>
<protein>
    <recommendedName>
        <fullName evidence="9">TRAP transporter small permease protein</fullName>
    </recommendedName>
</protein>
<keyword evidence="7 9" id="KW-0472">Membrane</keyword>
<dbReference type="InterPro" id="IPR055348">
    <property type="entry name" value="DctQ"/>
</dbReference>
<comment type="subcellular location">
    <subcellularLocation>
        <location evidence="1 9">Cell inner membrane</location>
        <topology evidence="1 9">Multi-pass membrane protein</topology>
    </subcellularLocation>
</comment>
<evidence type="ECO:0000256" key="7">
    <source>
        <dbReference type="ARBA" id="ARBA00023136"/>
    </source>
</evidence>
<evidence type="ECO:0000259" key="10">
    <source>
        <dbReference type="Pfam" id="PF04290"/>
    </source>
</evidence>
<keyword evidence="3" id="KW-1003">Cell membrane</keyword>
<keyword evidence="6 9" id="KW-1133">Transmembrane helix</keyword>
<evidence type="ECO:0000256" key="6">
    <source>
        <dbReference type="ARBA" id="ARBA00022989"/>
    </source>
</evidence>
<feature type="domain" description="Tripartite ATP-independent periplasmic transporters DctQ component" evidence="10">
    <location>
        <begin position="43"/>
        <end position="191"/>
    </location>
</feature>
<evidence type="ECO:0000313" key="11">
    <source>
        <dbReference type="EMBL" id="MCT9809996.1"/>
    </source>
</evidence>
<dbReference type="Pfam" id="PF04290">
    <property type="entry name" value="DctQ"/>
    <property type="match status" value="1"/>
</dbReference>
<comment type="similarity">
    <text evidence="8 9">Belongs to the TRAP transporter small permease family.</text>
</comment>
<feature type="transmembrane region" description="Helical" evidence="9">
    <location>
        <begin position="108"/>
        <end position="129"/>
    </location>
</feature>
<keyword evidence="5 9" id="KW-0812">Transmembrane</keyword>
<evidence type="ECO:0000256" key="9">
    <source>
        <dbReference type="RuleBase" id="RU369079"/>
    </source>
</evidence>
<keyword evidence="4 9" id="KW-0997">Cell inner membrane</keyword>
<dbReference type="InterPro" id="IPR007387">
    <property type="entry name" value="TRAP_DctQ"/>
</dbReference>
<gene>
    <name evidence="11" type="ORF">N0K08_05080</name>
</gene>
<name>A0ABT2PHQ7_9BURK</name>
<comment type="caution">
    <text evidence="11">The sequence shown here is derived from an EMBL/GenBank/DDBJ whole genome shotgun (WGS) entry which is preliminary data.</text>
</comment>
<comment type="function">
    <text evidence="9">Part of the tripartite ATP-independent periplasmic (TRAP) transport system.</text>
</comment>
<evidence type="ECO:0000256" key="1">
    <source>
        <dbReference type="ARBA" id="ARBA00004429"/>
    </source>
</evidence>
<accession>A0ABT2PHQ7</accession>
<organism evidence="11 12">
    <name type="scientific">Acidovorax bellezanensis</name>
    <dbReference type="NCBI Taxonomy" id="2976702"/>
    <lineage>
        <taxon>Bacteria</taxon>
        <taxon>Pseudomonadati</taxon>
        <taxon>Pseudomonadota</taxon>
        <taxon>Betaproteobacteria</taxon>
        <taxon>Burkholderiales</taxon>
        <taxon>Comamonadaceae</taxon>
        <taxon>Acidovorax</taxon>
    </lineage>
</organism>
<evidence type="ECO:0000313" key="12">
    <source>
        <dbReference type="Proteomes" id="UP001525968"/>
    </source>
</evidence>
<evidence type="ECO:0000256" key="8">
    <source>
        <dbReference type="ARBA" id="ARBA00038436"/>
    </source>
</evidence>
<keyword evidence="2 9" id="KW-0813">Transport</keyword>
<dbReference type="RefSeq" id="WP_261498979.1">
    <property type="nucleotide sequence ID" value="NZ_JAODYH010000003.1"/>
</dbReference>
<dbReference type="PANTHER" id="PTHR35011:SF2">
    <property type="entry name" value="2,3-DIKETO-L-GULONATE TRAP TRANSPORTER SMALL PERMEASE PROTEIN YIAM"/>
    <property type="match status" value="1"/>
</dbReference>
<evidence type="ECO:0000256" key="5">
    <source>
        <dbReference type="ARBA" id="ARBA00022692"/>
    </source>
</evidence>
<comment type="subunit">
    <text evidence="9">The complex comprises the extracytoplasmic solute receptor protein and the two transmembrane proteins.</text>
</comment>
<sequence>MDDIANSSTAHKPPPPIVRWVLDASDALLRLERWLLTFLMSLLTALILLNVVTRYGGMPLYWVDEASVYTVVWLTFVGASAMTRLRLDFAVTMLTEKLGPRKAQIAKVMATSGVLIFALALLAMCWIWMDPVGIARKGFDAREYAAESFNFLYTERTQTLEWPVWVLQLIMPIFAVCMSLHALANLLEDLQLAPQRKHPAFQATHPEAVN</sequence>
<dbReference type="Proteomes" id="UP001525968">
    <property type="component" value="Unassembled WGS sequence"/>
</dbReference>
<evidence type="ECO:0000256" key="4">
    <source>
        <dbReference type="ARBA" id="ARBA00022519"/>
    </source>
</evidence>
<proteinExistence type="inferred from homology"/>
<dbReference type="PANTHER" id="PTHR35011">
    <property type="entry name" value="2,3-DIKETO-L-GULONATE TRAP TRANSPORTER SMALL PERMEASE PROTEIN YIAM"/>
    <property type="match status" value="1"/>
</dbReference>
<dbReference type="EMBL" id="JAODYH010000003">
    <property type="protein sequence ID" value="MCT9809996.1"/>
    <property type="molecule type" value="Genomic_DNA"/>
</dbReference>